<dbReference type="PANTHER" id="PTHR42973">
    <property type="entry name" value="BINDING OXIDOREDUCTASE, PUTATIVE (AFU_ORTHOLOGUE AFUA_1G17690)-RELATED"/>
    <property type="match status" value="1"/>
</dbReference>
<evidence type="ECO:0000313" key="8">
    <source>
        <dbReference type="EMBL" id="RKL13670.1"/>
    </source>
</evidence>
<dbReference type="InterPro" id="IPR050416">
    <property type="entry name" value="FAD-linked_Oxidoreductase"/>
</dbReference>
<dbReference type="GO" id="GO:0016491">
    <property type="term" value="F:oxidoreductase activity"/>
    <property type="evidence" value="ECO:0007669"/>
    <property type="project" value="UniProtKB-KW"/>
</dbReference>
<evidence type="ECO:0000256" key="6">
    <source>
        <dbReference type="SAM" id="SignalP"/>
    </source>
</evidence>
<evidence type="ECO:0000256" key="3">
    <source>
        <dbReference type="ARBA" id="ARBA00022630"/>
    </source>
</evidence>
<proteinExistence type="inferred from homology"/>
<comment type="cofactor">
    <cofactor evidence="1">
        <name>FAD</name>
        <dbReference type="ChEBI" id="CHEBI:57692"/>
    </cofactor>
</comment>
<feature type="chain" id="PRO_5019204058" description="FAD-binding PCMH-type domain-containing protein" evidence="6">
    <location>
        <begin position="18"/>
        <end position="257"/>
    </location>
</feature>
<feature type="signal peptide" evidence="6">
    <location>
        <begin position="1"/>
        <end position="17"/>
    </location>
</feature>
<dbReference type="PANTHER" id="PTHR42973:SF39">
    <property type="entry name" value="FAD-BINDING PCMH-TYPE DOMAIN-CONTAINING PROTEIN"/>
    <property type="match status" value="1"/>
</dbReference>
<reference evidence="8 9" key="1">
    <citation type="journal article" date="2018" name="Sci. Rep.">
        <title>Characterisation of pathogen-specific regions and novel effector candidates in Fusarium oxysporum f. sp. cepae.</title>
        <authorList>
            <person name="Armitage A.D."/>
            <person name="Taylor A."/>
            <person name="Sobczyk M.K."/>
            <person name="Baxter L."/>
            <person name="Greenfield B.P."/>
            <person name="Bates H.J."/>
            <person name="Wilson F."/>
            <person name="Jackson A.C."/>
            <person name="Ott S."/>
            <person name="Harrison R.J."/>
            <person name="Clarkson J.P."/>
        </authorList>
    </citation>
    <scope>NUCLEOTIDE SEQUENCE [LARGE SCALE GENOMIC DNA]</scope>
    <source>
        <strain evidence="8 9">Fo_A28</strain>
    </source>
</reference>
<dbReference type="VEuPathDB" id="FungiDB:FOXG_11703"/>
<dbReference type="InterPro" id="IPR016169">
    <property type="entry name" value="FAD-bd_PCMH_sub2"/>
</dbReference>
<dbReference type="AlphaFoldDB" id="A0A420R9H7"/>
<evidence type="ECO:0000256" key="1">
    <source>
        <dbReference type="ARBA" id="ARBA00001974"/>
    </source>
</evidence>
<dbReference type="InterPro" id="IPR016166">
    <property type="entry name" value="FAD-bd_PCMH"/>
</dbReference>
<organism evidence="8 9">
    <name type="scientific">Fusarium oxysporum</name>
    <name type="common">Fusarium vascular wilt</name>
    <dbReference type="NCBI Taxonomy" id="5507"/>
    <lineage>
        <taxon>Eukaryota</taxon>
        <taxon>Fungi</taxon>
        <taxon>Dikarya</taxon>
        <taxon>Ascomycota</taxon>
        <taxon>Pezizomycotina</taxon>
        <taxon>Sordariomycetes</taxon>
        <taxon>Hypocreomycetidae</taxon>
        <taxon>Hypocreales</taxon>
        <taxon>Nectriaceae</taxon>
        <taxon>Fusarium</taxon>
        <taxon>Fusarium oxysporum species complex</taxon>
    </lineage>
</organism>
<evidence type="ECO:0000256" key="5">
    <source>
        <dbReference type="ARBA" id="ARBA00023002"/>
    </source>
</evidence>
<dbReference type="EMBL" id="MRCY01000028">
    <property type="protein sequence ID" value="RKL13670.1"/>
    <property type="molecule type" value="Genomic_DNA"/>
</dbReference>
<evidence type="ECO:0000313" key="9">
    <source>
        <dbReference type="Proteomes" id="UP000285860"/>
    </source>
</evidence>
<evidence type="ECO:0000256" key="4">
    <source>
        <dbReference type="ARBA" id="ARBA00022827"/>
    </source>
</evidence>
<dbReference type="InterPro" id="IPR036318">
    <property type="entry name" value="FAD-bd_PCMH-like_sf"/>
</dbReference>
<dbReference type="VEuPathDB" id="FungiDB:HZS61_016753"/>
<keyword evidence="4" id="KW-0274">FAD</keyword>
<dbReference type="VEuPathDB" id="FungiDB:FOIG_03930"/>
<gene>
    <name evidence="8" type="ORF">BFJ68_g6905</name>
</gene>
<dbReference type="VEuPathDB" id="FungiDB:FOZG_11830"/>
<dbReference type="Gene3D" id="3.30.465.10">
    <property type="match status" value="1"/>
</dbReference>
<dbReference type="SUPFAM" id="SSF56176">
    <property type="entry name" value="FAD-binding/transporter-associated domain-like"/>
    <property type="match status" value="1"/>
</dbReference>
<dbReference type="VEuPathDB" id="FungiDB:FOC1_g10003441"/>
<comment type="similarity">
    <text evidence="2">Belongs to the oxygen-dependent FAD-linked oxidoreductase family.</text>
</comment>
<accession>A0A420R9H7</accession>
<dbReference type="GO" id="GO:0071949">
    <property type="term" value="F:FAD binding"/>
    <property type="evidence" value="ECO:0007669"/>
    <property type="project" value="InterPro"/>
</dbReference>
<protein>
    <recommendedName>
        <fullName evidence="7">FAD-binding PCMH-type domain-containing protein</fullName>
    </recommendedName>
</protein>
<dbReference type="Proteomes" id="UP000285860">
    <property type="component" value="Unassembled WGS sequence"/>
</dbReference>
<keyword evidence="6" id="KW-0732">Signal</keyword>
<feature type="domain" description="FAD-binding PCMH-type" evidence="7">
    <location>
        <begin position="51"/>
        <end position="257"/>
    </location>
</feature>
<dbReference type="PROSITE" id="PS51387">
    <property type="entry name" value="FAD_PCMH"/>
    <property type="match status" value="1"/>
</dbReference>
<dbReference type="VEuPathDB" id="FungiDB:FOMG_14214"/>
<keyword evidence="3" id="KW-0285">Flavoprotein</keyword>
<evidence type="ECO:0000259" key="7">
    <source>
        <dbReference type="PROSITE" id="PS51387"/>
    </source>
</evidence>
<dbReference type="InterPro" id="IPR006094">
    <property type="entry name" value="Oxid_FAD_bind_N"/>
</dbReference>
<dbReference type="VEuPathDB" id="FungiDB:FOC4_g10007821"/>
<dbReference type="Pfam" id="PF01565">
    <property type="entry name" value="FAD_binding_4"/>
    <property type="match status" value="1"/>
</dbReference>
<name>A0A420R9H7_FUSOX</name>
<comment type="caution">
    <text evidence="8">The sequence shown here is derived from an EMBL/GenBank/DDBJ whole genome shotgun (WGS) entry which is preliminary data.</text>
</comment>
<evidence type="ECO:0000256" key="2">
    <source>
        <dbReference type="ARBA" id="ARBA00005466"/>
    </source>
</evidence>
<keyword evidence="5" id="KW-0560">Oxidoreductase</keyword>
<sequence>MTRLYNFIVFLLPSVLAGSVPKTCKTYPGSSDWPSHKAWSRLNDTLDGRLFAPVPPGAVCHKGWPSYDKDICPRVAEAWKHYDLHTQNPVSLIYDQYSNWTCLPDKSYPCSGSGYPAYVVNVTKAEDIKIGIDFAPGSLSLWTHHLKEITYHKGSFKLHNSKTVITGDTVTAGAGTQMYDLYTTLDKYGRVVVGGGGKTVGLGGYVTGGGHSLLSTKHGLAVDQVLQMTMVTPSGKILTINEDNHSDLFWAMRGVSH</sequence>